<dbReference type="Pfam" id="PF00082">
    <property type="entry name" value="Peptidase_S8"/>
    <property type="match status" value="1"/>
</dbReference>
<evidence type="ECO:0000313" key="17">
    <source>
        <dbReference type="Proteomes" id="UP000570010"/>
    </source>
</evidence>
<gene>
    <name evidence="15" type="ORF">G4D64_04200</name>
    <name evidence="14" type="ORF">H1Z61_04235</name>
</gene>
<feature type="domain" description="C5a peptidase/Subtilisin-like protease SBT2-like Fn3-like" evidence="13">
    <location>
        <begin position="668"/>
        <end position="794"/>
    </location>
</feature>
<name>A0A6B3VU41_9BACI</name>
<dbReference type="GO" id="GO:0004252">
    <property type="term" value="F:serine-type endopeptidase activity"/>
    <property type="evidence" value="ECO:0007669"/>
    <property type="project" value="UniProtKB-UniRule"/>
</dbReference>
<dbReference type="PANTHER" id="PTHR43399:SF4">
    <property type="entry name" value="CELL WALL-ASSOCIATED PROTEASE"/>
    <property type="match status" value="1"/>
</dbReference>
<evidence type="ECO:0000256" key="9">
    <source>
        <dbReference type="PROSITE-ProRule" id="PRU01240"/>
    </source>
</evidence>
<dbReference type="Pfam" id="PF04122">
    <property type="entry name" value="CW_binding_2"/>
    <property type="match status" value="3"/>
</dbReference>
<dbReference type="Proteomes" id="UP000570010">
    <property type="component" value="Unassembled WGS sequence"/>
</dbReference>
<dbReference type="InterPro" id="IPR023827">
    <property type="entry name" value="Peptidase_S8_Asp-AS"/>
</dbReference>
<keyword evidence="4" id="KW-0732">Signal</keyword>
<dbReference type="InterPro" id="IPR023828">
    <property type="entry name" value="Peptidase_S8_Ser-AS"/>
</dbReference>
<evidence type="ECO:0000256" key="8">
    <source>
        <dbReference type="PIRSR" id="PIRSR615500-1"/>
    </source>
</evidence>
<dbReference type="SUPFAM" id="SSF52025">
    <property type="entry name" value="PA domain"/>
    <property type="match status" value="1"/>
</dbReference>
<dbReference type="CDD" id="cd07475">
    <property type="entry name" value="Peptidases_S8_C5a_Peptidase"/>
    <property type="match status" value="1"/>
</dbReference>
<evidence type="ECO:0000313" key="14">
    <source>
        <dbReference type="EMBL" id="MBA4536370.1"/>
    </source>
</evidence>
<dbReference type="InterPro" id="IPR051048">
    <property type="entry name" value="Peptidase_S8/S53_subtilisin"/>
</dbReference>
<feature type="active site" description="Charge relay system" evidence="8 9">
    <location>
        <position position="186"/>
    </location>
</feature>
<feature type="domain" description="Peptidase S8/S53" evidence="11">
    <location>
        <begin position="177"/>
        <end position="644"/>
    </location>
</feature>
<evidence type="ECO:0000313" key="15">
    <source>
        <dbReference type="EMBL" id="NEY80738.1"/>
    </source>
</evidence>
<dbReference type="InterPro" id="IPR015500">
    <property type="entry name" value="Peptidase_S8_subtilisin-rel"/>
</dbReference>
<keyword evidence="6 9" id="KW-0378">Hydrolase</keyword>
<reference evidence="14 17" key="2">
    <citation type="submission" date="2020-07" db="EMBL/GenBank/DDBJ databases">
        <authorList>
            <person name="Feng H."/>
        </authorList>
    </citation>
    <scope>NUCLEOTIDE SEQUENCE [LARGE SCALE GENOMIC DNA]</scope>
    <source>
        <strain evidence="14">S-12</strain>
        <strain evidence="17">s-12</strain>
    </source>
</reference>
<dbReference type="PROSITE" id="PS00138">
    <property type="entry name" value="SUBTILASE_SER"/>
    <property type="match status" value="1"/>
</dbReference>
<keyword evidence="16" id="KW-1185">Reference proteome</keyword>
<dbReference type="Gene3D" id="3.50.30.30">
    <property type="match status" value="1"/>
</dbReference>
<dbReference type="InterPro" id="IPR007253">
    <property type="entry name" value="Cell_wall-bd_2"/>
</dbReference>
<evidence type="ECO:0000256" key="1">
    <source>
        <dbReference type="ARBA" id="ARBA00011073"/>
    </source>
</evidence>
<dbReference type="SUPFAM" id="SSF52743">
    <property type="entry name" value="Subtilisin-like"/>
    <property type="match status" value="1"/>
</dbReference>
<dbReference type="InterPro" id="IPR003137">
    <property type="entry name" value="PA_domain"/>
</dbReference>
<feature type="active site" description="Charge relay system" evidence="8 9">
    <location>
        <position position="252"/>
    </location>
</feature>
<evidence type="ECO:0000256" key="2">
    <source>
        <dbReference type="ARBA" id="ARBA00022525"/>
    </source>
</evidence>
<keyword evidence="2" id="KW-0964">Secreted</keyword>
<dbReference type="Gene3D" id="3.40.50.200">
    <property type="entry name" value="Peptidase S8/S53 domain"/>
    <property type="match status" value="1"/>
</dbReference>
<dbReference type="PROSITE" id="PS51892">
    <property type="entry name" value="SUBTILASE"/>
    <property type="match status" value="1"/>
</dbReference>
<dbReference type="GO" id="GO:0016020">
    <property type="term" value="C:membrane"/>
    <property type="evidence" value="ECO:0007669"/>
    <property type="project" value="InterPro"/>
</dbReference>
<keyword evidence="3 9" id="KW-0645">Protease</keyword>
<evidence type="ECO:0000259" key="11">
    <source>
        <dbReference type="Pfam" id="PF00082"/>
    </source>
</evidence>
<evidence type="ECO:0000313" key="16">
    <source>
        <dbReference type="Proteomes" id="UP000472971"/>
    </source>
</evidence>
<dbReference type="InterPro" id="IPR034216">
    <property type="entry name" value="C5a_Peptidase"/>
</dbReference>
<dbReference type="InterPro" id="IPR010435">
    <property type="entry name" value="C5a/SBT2-like_Fn3"/>
</dbReference>
<reference evidence="15 16" key="1">
    <citation type="submission" date="2020-02" db="EMBL/GenBank/DDBJ databases">
        <title>Bacillus aquiflavi sp. nov., isolated from yellow water of strong flavor Chinese baijiu in Yibin region of China.</title>
        <authorList>
            <person name="Xie J."/>
        </authorList>
    </citation>
    <scope>NUCLEOTIDE SEQUENCE [LARGE SCALE GENOMIC DNA]</scope>
    <source>
        <strain evidence="15 16">3H-10</strain>
    </source>
</reference>
<keyword evidence="7 9" id="KW-0720">Serine protease</keyword>
<evidence type="ECO:0000256" key="7">
    <source>
        <dbReference type="ARBA" id="ARBA00022825"/>
    </source>
</evidence>
<sequence length="1522" mass="165204">MFGHASLALGAETKAVQKTSLDEIQDQILNKLNKDKTKNAGNLQKENIYKANDSVRIIVEAKGETPLEAATKKGVMYKELSNKEKASLNKAAVAKQKDIKSAIKSKGININVFHEFSTSFIGFSGKVKYKDIKKIENIDGVKNVYIANEYERPTPDMLVSHEFIESYQTWGDAGYKGEGMVISVIDSGVDPAHNDFILNETTEEALTEEKVEQVISKEGLPGQFFTEKVPYGYNYYDKNKVIKDEGPAASEHGMHVAGTVGANGDPENDGIKGVAPEAQILGMKVFSNDPNAPSTYSDIYLKAIDDSIKLGADVLNMSLGSVASFYQENSPEDVAITRAVQNGVVASVSAGNSAHIGNNWDNPYFNNPDIGVVGSPGLNKDTIQVAASGNLSIEYIHQITLAGTSYSGLGYGIDSWEGLEGLEVVSLAKENGKKETPGKNCTVCGDESDYKDVNVKDKVVLVKRGGISFYDKTRHAYNAGAKAIIVYDTGLSQFYTDQGGWGLPFMMISAGDGEALENEIAAGNINLTVTEDSAIPGKESGRITGFSSWGTTPSLELKPEITAPGGNIYSTLQDNQYGTMSGTSMAAPHVAGGAALVQQYLKEEYSDLNQGERTRLAKKLLMNTAKIIEDLHGQPYSPRSQGAGMMQTFAAVTTPVYVVAKDTGEAKVELKDFTEKSFSMDFTAINDSEDELTYKVDTRVLTDTFLETDGPVYNALIAGDMEGAKVTAPDEVKIPAGESVDFTISIDLSEATIPGIDENGDEVTEPLREDIFVEGFVTLSPVGELNPVLSVPYVGFYGKWDRPNIVDGFKGLNEERYFDLDTLFEEKGTGEMLETSNGRFVSPVEYGDVVVYPLSPNGDGYYDDIYPLPSFLRNAKEVQFNILDKNGKHLRRIKTESFVRKTYFNPNNNKLPISFDPDRSWDGTVKKKVINDGLYFYEIKAAAHQSGAKWQSKKIPVYLDTTAPEVTLSYNKASNELSYEVVEKGIGVEAIALIINDKLIDLLEDTSGKIDLEDNSGFVQIAAIDKASNIGISESISVNDSEKPVLFVDENIPAPFSSYHTLSVPVKGYVTDNVGIKSVTINGVETEVNYNNSNGRYEFDGEATFDKDGQYDVIVTTTDHAGNEYSINRIVFVDTTPAEMTIDVPAVVNVDQVEAKVTLKDNFNKLSLYVDDEHLLDYESTEKALSQPIEKEISVPLNVAYGKNTYEFKAVDLGGNTTTKKIEISRSKVSRLSGTDRFETAAAISQNGWETSDVIVLARSGDYQYADALAGAPLAHKYDAPLLLTATDQLPATIEAEIDRLQAKTVYILGGDGAVSSTVEKALKDKGLTVQRLAGENRFETAAKIANEVAASGVKEAVVVDAYNFPDALSAASYAAKRGMPILLTSTTILPDETKTALNDNKITKTYVIGGEAIINNDILKELPDPSRIFGQDRYETSVELAHKFRNGQSHYYIATGFDFADALAGAALAAKGDTGILLVSKVVPDSVAKFISENDIKTLTILGGEGVVSQDTAAKLNDLLK</sequence>
<dbReference type="Proteomes" id="UP000472971">
    <property type="component" value="Unassembled WGS sequence"/>
</dbReference>
<dbReference type="PANTHER" id="PTHR43399">
    <property type="entry name" value="SUBTILISIN-RELATED"/>
    <property type="match status" value="1"/>
</dbReference>
<dbReference type="InterPro" id="IPR022398">
    <property type="entry name" value="Peptidase_S8_His-AS"/>
</dbReference>
<evidence type="ECO:0000256" key="4">
    <source>
        <dbReference type="ARBA" id="ARBA00022729"/>
    </source>
</evidence>
<dbReference type="Pfam" id="PF02225">
    <property type="entry name" value="PA"/>
    <property type="match status" value="1"/>
</dbReference>
<keyword evidence="5" id="KW-0677">Repeat</keyword>
<dbReference type="Gene3D" id="2.60.40.1710">
    <property type="entry name" value="Subtilisin-like superfamily"/>
    <property type="match status" value="1"/>
</dbReference>
<comment type="caution">
    <text evidence="15">The sequence shown here is derived from an EMBL/GenBank/DDBJ whole genome shotgun (WGS) entry which is preliminary data.</text>
</comment>
<evidence type="ECO:0000256" key="10">
    <source>
        <dbReference type="RuleBase" id="RU003355"/>
    </source>
</evidence>
<organism evidence="15 16">
    <name type="scientific">Bacillus aquiflavi</name>
    <dbReference type="NCBI Taxonomy" id="2672567"/>
    <lineage>
        <taxon>Bacteria</taxon>
        <taxon>Bacillati</taxon>
        <taxon>Bacillota</taxon>
        <taxon>Bacilli</taxon>
        <taxon>Bacillales</taxon>
        <taxon>Bacillaceae</taxon>
        <taxon>Bacillus</taxon>
    </lineage>
</organism>
<dbReference type="EMBL" id="JAAIWN010000006">
    <property type="protein sequence ID" value="NEY80738.1"/>
    <property type="molecule type" value="Genomic_DNA"/>
</dbReference>
<dbReference type="PRINTS" id="PR00723">
    <property type="entry name" value="SUBTILISIN"/>
</dbReference>
<dbReference type="GO" id="GO:0006508">
    <property type="term" value="P:proteolysis"/>
    <property type="evidence" value="ECO:0007669"/>
    <property type="project" value="UniProtKB-KW"/>
</dbReference>
<proteinExistence type="inferred from homology"/>
<dbReference type="PROSITE" id="PS00136">
    <property type="entry name" value="SUBTILASE_ASP"/>
    <property type="match status" value="1"/>
</dbReference>
<evidence type="ECO:0000256" key="5">
    <source>
        <dbReference type="ARBA" id="ARBA00022737"/>
    </source>
</evidence>
<dbReference type="InterPro" id="IPR036852">
    <property type="entry name" value="Peptidase_S8/S53_dom_sf"/>
</dbReference>
<protein>
    <submittedName>
        <fullName evidence="14">Cell wall-binding repeat-containing protein</fullName>
    </submittedName>
    <submittedName>
        <fullName evidence="15">S8 family serine peptidase</fullName>
    </submittedName>
</protein>
<evidence type="ECO:0000256" key="3">
    <source>
        <dbReference type="ARBA" id="ARBA00022670"/>
    </source>
</evidence>
<feature type="active site" description="Charge relay system" evidence="8 9">
    <location>
        <position position="584"/>
    </location>
</feature>
<feature type="domain" description="PA" evidence="12">
    <location>
        <begin position="444"/>
        <end position="516"/>
    </location>
</feature>
<accession>A0A6B3VU41</accession>
<comment type="similarity">
    <text evidence="1 9 10">Belongs to the peptidase S8 family.</text>
</comment>
<dbReference type="PROSITE" id="PS00137">
    <property type="entry name" value="SUBTILASE_HIS"/>
    <property type="match status" value="1"/>
</dbReference>
<evidence type="ECO:0000256" key="6">
    <source>
        <dbReference type="ARBA" id="ARBA00022801"/>
    </source>
</evidence>
<evidence type="ECO:0000259" key="12">
    <source>
        <dbReference type="Pfam" id="PF02225"/>
    </source>
</evidence>
<dbReference type="Gene3D" id="3.40.50.12090">
    <property type="match status" value="2"/>
</dbReference>
<dbReference type="InterPro" id="IPR046450">
    <property type="entry name" value="PA_dom_sf"/>
</dbReference>
<dbReference type="EMBL" id="JACEIO010000006">
    <property type="protein sequence ID" value="MBA4536370.1"/>
    <property type="molecule type" value="Genomic_DNA"/>
</dbReference>
<dbReference type="InterPro" id="IPR000209">
    <property type="entry name" value="Peptidase_S8/S53_dom"/>
</dbReference>
<dbReference type="Pfam" id="PF06280">
    <property type="entry name" value="fn3_5"/>
    <property type="match status" value="1"/>
</dbReference>
<evidence type="ECO:0000259" key="13">
    <source>
        <dbReference type="Pfam" id="PF06280"/>
    </source>
</evidence>